<dbReference type="PANTHER" id="PTHR43821:SF1">
    <property type="entry name" value="NAD(P)H NITROREDUCTASE YDJA-RELATED"/>
    <property type="match status" value="1"/>
</dbReference>
<comment type="similarity">
    <text evidence="2">Belongs to the nitroreductase family.</text>
</comment>
<organism evidence="9 10">
    <name type="scientific">Peloplasma aerotolerans</name>
    <dbReference type="NCBI Taxonomy" id="3044389"/>
    <lineage>
        <taxon>Bacteria</taxon>
        <taxon>Bacillati</taxon>
        <taxon>Mycoplasmatota</taxon>
        <taxon>Mollicutes</taxon>
        <taxon>Acholeplasmatales</taxon>
        <taxon>Acholeplasmataceae</taxon>
        <taxon>Peloplasma</taxon>
    </lineage>
</organism>
<sequence>MSVKEIIRKRVSQSNFTDQKIDLDVLTRLLDDSVHAPNHKMRQPWRFIILEGDGKENFRTKYLNELNDKTKNLFEMKLNKVFSAPVIVAFLMKKNDNIHDDLEDMQAVAALIQNFLLLLTELNIGSHWKTPPYIETDTFKDILGVDTNEIIVALVMVGYPGKETPLKPRKSANSLTTFYR</sequence>
<dbReference type="Proteomes" id="UP001431532">
    <property type="component" value="Unassembled WGS sequence"/>
</dbReference>
<dbReference type="GO" id="GO:0016491">
    <property type="term" value="F:oxidoreductase activity"/>
    <property type="evidence" value="ECO:0007669"/>
    <property type="project" value="UniProtKB-KW"/>
</dbReference>
<evidence type="ECO:0000256" key="4">
    <source>
        <dbReference type="ARBA" id="ARBA00022643"/>
    </source>
</evidence>
<keyword evidence="4" id="KW-0288">FMN</keyword>
<keyword evidence="6" id="KW-0560">Oxidoreductase</keyword>
<dbReference type="InterPro" id="IPR000415">
    <property type="entry name" value="Nitroreductase-like"/>
</dbReference>
<dbReference type="AlphaFoldDB" id="A0AAW6U9W6"/>
<proteinExistence type="inferred from homology"/>
<evidence type="ECO:0000313" key="10">
    <source>
        <dbReference type="Proteomes" id="UP001431532"/>
    </source>
</evidence>
<dbReference type="CDD" id="cd02135">
    <property type="entry name" value="YdjA-like"/>
    <property type="match status" value="1"/>
</dbReference>
<evidence type="ECO:0000256" key="3">
    <source>
        <dbReference type="ARBA" id="ARBA00022630"/>
    </source>
</evidence>
<dbReference type="EMBL" id="JASCXW010000029">
    <property type="protein sequence ID" value="MDI6453464.1"/>
    <property type="molecule type" value="Genomic_DNA"/>
</dbReference>
<protein>
    <submittedName>
        <fullName evidence="9">Nitroreductase</fullName>
    </submittedName>
</protein>
<keyword evidence="10" id="KW-1185">Reference proteome</keyword>
<comment type="caution">
    <text evidence="9">The sequence shown here is derived from an EMBL/GenBank/DDBJ whole genome shotgun (WGS) entry which is preliminary data.</text>
</comment>
<evidence type="ECO:0000256" key="1">
    <source>
        <dbReference type="ARBA" id="ARBA00001917"/>
    </source>
</evidence>
<dbReference type="PANTHER" id="PTHR43821">
    <property type="entry name" value="NAD(P)H NITROREDUCTASE YDJA-RELATED"/>
    <property type="match status" value="1"/>
</dbReference>
<dbReference type="InterPro" id="IPR029479">
    <property type="entry name" value="Nitroreductase"/>
</dbReference>
<comment type="cofactor">
    <cofactor evidence="1">
        <name>FMN</name>
        <dbReference type="ChEBI" id="CHEBI:58210"/>
    </cofactor>
</comment>
<evidence type="ECO:0000259" key="8">
    <source>
        <dbReference type="Pfam" id="PF00881"/>
    </source>
</evidence>
<evidence type="ECO:0000256" key="2">
    <source>
        <dbReference type="ARBA" id="ARBA00007118"/>
    </source>
</evidence>
<name>A0AAW6U9W6_9MOLU</name>
<keyword evidence="5" id="KW-0521">NADP</keyword>
<gene>
    <name evidence="9" type="ORF">QJ521_07790</name>
</gene>
<dbReference type="InterPro" id="IPR026021">
    <property type="entry name" value="YdjA-like"/>
</dbReference>
<evidence type="ECO:0000256" key="7">
    <source>
        <dbReference type="ARBA" id="ARBA00023027"/>
    </source>
</evidence>
<dbReference type="RefSeq" id="WP_282839897.1">
    <property type="nucleotide sequence ID" value="NZ_JASCXW010000029.1"/>
</dbReference>
<keyword evidence="7" id="KW-0520">NAD</keyword>
<reference evidence="9" key="1">
    <citation type="submission" date="2023-05" db="EMBL/GenBank/DDBJ databases">
        <title>Mariniplasma microaerophilum sp. nov., a novel anaerobic mollicute isolated from terrestrial mud volcano, Taman Peninsula, Russia.</title>
        <authorList>
            <person name="Khomyakova M.A."/>
            <person name="Merkel A.Y."/>
            <person name="Slobodkin A.I."/>
        </authorList>
    </citation>
    <scope>NUCLEOTIDE SEQUENCE</scope>
    <source>
        <strain evidence="9">M4Ah</strain>
    </source>
</reference>
<evidence type="ECO:0000256" key="5">
    <source>
        <dbReference type="ARBA" id="ARBA00022857"/>
    </source>
</evidence>
<dbReference type="Gene3D" id="3.40.109.10">
    <property type="entry name" value="NADH Oxidase"/>
    <property type="match status" value="1"/>
</dbReference>
<dbReference type="InterPro" id="IPR052530">
    <property type="entry name" value="NAD(P)H_nitroreductase"/>
</dbReference>
<evidence type="ECO:0000256" key="6">
    <source>
        <dbReference type="ARBA" id="ARBA00023002"/>
    </source>
</evidence>
<feature type="domain" description="Nitroreductase" evidence="8">
    <location>
        <begin position="7"/>
        <end position="159"/>
    </location>
</feature>
<accession>A0AAW6U9W6</accession>
<keyword evidence="3" id="KW-0285">Flavoprotein</keyword>
<evidence type="ECO:0000313" key="9">
    <source>
        <dbReference type="EMBL" id="MDI6453464.1"/>
    </source>
</evidence>
<dbReference type="Pfam" id="PF00881">
    <property type="entry name" value="Nitroreductase"/>
    <property type="match status" value="1"/>
</dbReference>
<dbReference type="SUPFAM" id="SSF55469">
    <property type="entry name" value="FMN-dependent nitroreductase-like"/>
    <property type="match status" value="1"/>
</dbReference>